<name>A0A2P2R434_RHIMU</name>
<reference evidence="1" key="1">
    <citation type="submission" date="2018-02" db="EMBL/GenBank/DDBJ databases">
        <title>Rhizophora mucronata_Transcriptome.</title>
        <authorList>
            <person name="Meera S.P."/>
            <person name="Sreeshan A."/>
            <person name="Augustine A."/>
        </authorList>
    </citation>
    <scope>NUCLEOTIDE SEQUENCE</scope>
    <source>
        <tissue evidence="1">Leaf</tissue>
    </source>
</reference>
<evidence type="ECO:0000313" key="1">
    <source>
        <dbReference type="EMBL" id="MBX74026.1"/>
    </source>
</evidence>
<proteinExistence type="predicted"/>
<sequence>MVNSFPLHFIFKTITVTISDITFIPNEFCCN</sequence>
<protein>
    <submittedName>
        <fullName evidence="1">Uncharacterized protein</fullName>
    </submittedName>
</protein>
<organism evidence="1">
    <name type="scientific">Rhizophora mucronata</name>
    <name type="common">Asiatic mangrove</name>
    <dbReference type="NCBI Taxonomy" id="61149"/>
    <lineage>
        <taxon>Eukaryota</taxon>
        <taxon>Viridiplantae</taxon>
        <taxon>Streptophyta</taxon>
        <taxon>Embryophyta</taxon>
        <taxon>Tracheophyta</taxon>
        <taxon>Spermatophyta</taxon>
        <taxon>Magnoliopsida</taxon>
        <taxon>eudicotyledons</taxon>
        <taxon>Gunneridae</taxon>
        <taxon>Pentapetalae</taxon>
        <taxon>rosids</taxon>
        <taxon>fabids</taxon>
        <taxon>Malpighiales</taxon>
        <taxon>Rhizophoraceae</taxon>
        <taxon>Rhizophora</taxon>
    </lineage>
</organism>
<dbReference type="AlphaFoldDB" id="A0A2P2R434"/>
<accession>A0A2P2R434</accession>
<dbReference type="EMBL" id="GGEC01093542">
    <property type="protein sequence ID" value="MBX74026.1"/>
    <property type="molecule type" value="Transcribed_RNA"/>
</dbReference>